<evidence type="ECO:0000256" key="2">
    <source>
        <dbReference type="SAM" id="SignalP"/>
    </source>
</evidence>
<feature type="domain" description="PKD" evidence="3">
    <location>
        <begin position="833"/>
        <end position="876"/>
    </location>
</feature>
<feature type="domain" description="PKD" evidence="3">
    <location>
        <begin position="1998"/>
        <end position="2044"/>
    </location>
</feature>
<feature type="domain" description="PKD" evidence="3">
    <location>
        <begin position="1922"/>
        <end position="1965"/>
    </location>
</feature>
<feature type="compositionally biased region" description="Polar residues" evidence="1">
    <location>
        <begin position="5840"/>
        <end position="5849"/>
    </location>
</feature>
<evidence type="ECO:0000313" key="6">
    <source>
        <dbReference type="Proteomes" id="UP000306229"/>
    </source>
</evidence>
<feature type="domain" description="PKD" evidence="3">
    <location>
        <begin position="3429"/>
        <end position="3472"/>
    </location>
</feature>
<feature type="domain" description="Ig-like" evidence="4">
    <location>
        <begin position="1636"/>
        <end position="1761"/>
    </location>
</feature>
<dbReference type="Pfam" id="PF17963">
    <property type="entry name" value="Big_9"/>
    <property type="match status" value="1"/>
</dbReference>
<dbReference type="Pfam" id="PF01345">
    <property type="entry name" value="DUF11"/>
    <property type="match status" value="9"/>
</dbReference>
<feature type="domain" description="PKD" evidence="3">
    <location>
        <begin position="4099"/>
        <end position="4142"/>
    </location>
</feature>
<feature type="domain" description="PKD" evidence="3">
    <location>
        <begin position="993"/>
        <end position="1039"/>
    </location>
</feature>
<feature type="region of interest" description="Disordered" evidence="1">
    <location>
        <begin position="5829"/>
        <end position="6015"/>
    </location>
</feature>
<dbReference type="InterPro" id="IPR026341">
    <property type="entry name" value="T9SS_type_B"/>
</dbReference>
<dbReference type="Pfam" id="PF24346">
    <property type="entry name" value="DUF7507"/>
    <property type="match status" value="2"/>
</dbReference>
<feature type="domain" description="Ig-like" evidence="4">
    <location>
        <begin position="4148"/>
        <end position="4274"/>
    </location>
</feature>
<dbReference type="OrthoDB" id="9805017at2"/>
<feature type="domain" description="PKD" evidence="3">
    <location>
        <begin position="3673"/>
        <end position="3719"/>
    </location>
</feature>
<feature type="compositionally biased region" description="Basic and acidic residues" evidence="1">
    <location>
        <begin position="6124"/>
        <end position="6143"/>
    </location>
</feature>
<dbReference type="SMART" id="SM00409">
    <property type="entry name" value="IG"/>
    <property type="match status" value="37"/>
</dbReference>
<keyword evidence="6" id="KW-1185">Reference proteome</keyword>
<feature type="domain" description="PKD" evidence="3">
    <location>
        <begin position="1419"/>
        <end position="1462"/>
    </location>
</feature>
<feature type="domain" description="PKD" evidence="3">
    <location>
        <begin position="2759"/>
        <end position="2802"/>
    </location>
</feature>
<feature type="domain" description="PKD" evidence="3">
    <location>
        <begin position="3003"/>
        <end position="3049"/>
    </location>
</feature>
<feature type="region of interest" description="Disordered" evidence="1">
    <location>
        <begin position="5142"/>
        <end position="5163"/>
    </location>
</feature>
<feature type="compositionally biased region" description="Low complexity" evidence="1">
    <location>
        <begin position="4895"/>
        <end position="4905"/>
    </location>
</feature>
<feature type="domain" description="PKD" evidence="3">
    <location>
        <begin position="4267"/>
        <end position="4310"/>
    </location>
</feature>
<dbReference type="SMART" id="SM00089">
    <property type="entry name" value="PKD"/>
    <property type="match status" value="47"/>
</dbReference>
<feature type="compositionally biased region" description="Low complexity" evidence="1">
    <location>
        <begin position="4632"/>
        <end position="4644"/>
    </location>
</feature>
<feature type="domain" description="Ig-like" evidence="4">
    <location>
        <begin position="1301"/>
        <end position="1426"/>
    </location>
</feature>
<feature type="compositionally biased region" description="Acidic residues" evidence="1">
    <location>
        <begin position="5980"/>
        <end position="6015"/>
    </location>
</feature>
<feature type="domain" description="PKD" evidence="3">
    <location>
        <begin position="1328"/>
        <end position="1374"/>
    </location>
</feature>
<feature type="domain" description="Ig-like" evidence="4">
    <location>
        <begin position="3143"/>
        <end position="3269"/>
    </location>
</feature>
<dbReference type="InterPro" id="IPR028974">
    <property type="entry name" value="TSP_type-3_rpt"/>
</dbReference>
<dbReference type="NCBIfam" id="TIGR04131">
    <property type="entry name" value="Bac_Flav_CTERM"/>
    <property type="match status" value="1"/>
</dbReference>
<feature type="domain" description="Ig-like" evidence="4">
    <location>
        <begin position="2473"/>
        <end position="2599"/>
    </location>
</feature>
<dbReference type="EMBL" id="CP040749">
    <property type="protein sequence ID" value="QCX37144.1"/>
    <property type="molecule type" value="Genomic_DNA"/>
</dbReference>
<feature type="domain" description="PKD" evidence="3">
    <location>
        <begin position="917"/>
        <end position="960"/>
    </location>
</feature>
<feature type="region of interest" description="Disordered" evidence="1">
    <location>
        <begin position="5532"/>
        <end position="5555"/>
    </location>
</feature>
<feature type="domain" description="PKD" evidence="3">
    <location>
        <begin position="4183"/>
        <end position="4226"/>
    </location>
</feature>
<dbReference type="GO" id="GO:0005509">
    <property type="term" value="F:calcium ion binding"/>
    <property type="evidence" value="ECO:0007669"/>
    <property type="project" value="InterPro"/>
</dbReference>
<feature type="domain" description="Ig-like" evidence="4">
    <location>
        <begin position="1133"/>
        <end position="1259"/>
    </location>
</feature>
<feature type="domain" description="PKD" evidence="3">
    <location>
        <begin position="2668"/>
        <end position="2714"/>
    </location>
</feature>
<feature type="domain" description="PKD" evidence="3">
    <location>
        <begin position="1252"/>
        <end position="1295"/>
    </location>
</feature>
<feature type="region of interest" description="Disordered" evidence="1">
    <location>
        <begin position="6070"/>
        <end position="6217"/>
    </location>
</feature>
<dbReference type="InterPro" id="IPR000601">
    <property type="entry name" value="PKD_dom"/>
</dbReference>
<dbReference type="InterPro" id="IPR035986">
    <property type="entry name" value="PKD_dom_sf"/>
</dbReference>
<dbReference type="InterPro" id="IPR047589">
    <property type="entry name" value="DUF11_rpt"/>
</dbReference>
<feature type="compositionally biased region" description="Polar residues" evidence="1">
    <location>
        <begin position="5532"/>
        <end position="5550"/>
    </location>
</feature>
<feature type="domain" description="PKD" evidence="3">
    <location>
        <begin position="3597"/>
        <end position="3640"/>
    </location>
</feature>
<organism evidence="5 6">
    <name type="scientific">Aureibaculum algae</name>
    <dbReference type="NCBI Taxonomy" id="2584122"/>
    <lineage>
        <taxon>Bacteria</taxon>
        <taxon>Pseudomonadati</taxon>
        <taxon>Bacteroidota</taxon>
        <taxon>Flavobacteriia</taxon>
        <taxon>Flavobacteriales</taxon>
        <taxon>Flavobacteriaceae</taxon>
        <taxon>Aureibaculum</taxon>
    </lineage>
</organism>
<dbReference type="InterPro" id="IPR022409">
    <property type="entry name" value="PKD/Chitinase_dom"/>
</dbReference>
<feature type="domain" description="PKD" evidence="3">
    <location>
        <begin position="3338"/>
        <end position="3384"/>
    </location>
</feature>
<feature type="domain" description="PKD" evidence="3">
    <location>
        <begin position="1168"/>
        <end position="1211"/>
    </location>
</feature>
<gene>
    <name evidence="5" type="ORF">FF125_01325</name>
</gene>
<feature type="region of interest" description="Disordered" evidence="1">
    <location>
        <begin position="5406"/>
        <end position="5431"/>
    </location>
</feature>
<dbReference type="Gene3D" id="2.60.40.3080">
    <property type="match status" value="4"/>
</dbReference>
<proteinExistence type="predicted"/>
<feature type="domain" description="PKD" evidence="3">
    <location>
        <begin position="3094"/>
        <end position="3137"/>
    </location>
</feature>
<evidence type="ECO:0000256" key="1">
    <source>
        <dbReference type="SAM" id="MobiDB-lite"/>
    </source>
</evidence>
<feature type="region of interest" description="Disordered" evidence="1">
    <location>
        <begin position="4629"/>
        <end position="4665"/>
    </location>
</feature>
<dbReference type="RefSeq" id="WP_138948095.1">
    <property type="nucleotide sequence ID" value="NZ_CP040749.1"/>
</dbReference>
<feature type="domain" description="PKD" evidence="3">
    <location>
        <begin position="2843"/>
        <end position="2886"/>
    </location>
</feature>
<feature type="compositionally biased region" description="Acidic residues" evidence="1">
    <location>
        <begin position="5291"/>
        <end position="5303"/>
    </location>
</feature>
<feature type="domain" description="Ig-like" evidence="4">
    <location>
        <begin position="882"/>
        <end position="1007"/>
    </location>
</feature>
<keyword evidence="2" id="KW-0732">Signal</keyword>
<dbReference type="SUPFAM" id="SSF49299">
    <property type="entry name" value="PKD domain"/>
    <property type="match status" value="44"/>
</dbReference>
<feature type="domain" description="Ig-like" evidence="4">
    <location>
        <begin position="3646"/>
        <end position="3771"/>
    </location>
</feature>
<feature type="domain" description="PKD" evidence="3">
    <location>
        <begin position="3764"/>
        <end position="3807"/>
    </location>
</feature>
<evidence type="ECO:0000259" key="4">
    <source>
        <dbReference type="PROSITE" id="PS50835"/>
    </source>
</evidence>
<feature type="domain" description="PKD" evidence="3">
    <location>
        <begin position="2424"/>
        <end position="2467"/>
    </location>
</feature>
<dbReference type="Proteomes" id="UP000306229">
    <property type="component" value="Chromosome"/>
</dbReference>
<dbReference type="InterPro" id="IPR007110">
    <property type="entry name" value="Ig-like_dom"/>
</dbReference>
<feature type="compositionally biased region" description="Acidic residues" evidence="1">
    <location>
        <begin position="5913"/>
        <end position="5923"/>
    </location>
</feature>
<dbReference type="InterPro" id="IPR051172">
    <property type="entry name" value="Chlamydia_OmcB"/>
</dbReference>
<feature type="domain" description="Ig-like" evidence="4">
    <location>
        <begin position="2808"/>
        <end position="2934"/>
    </location>
</feature>
<feature type="domain" description="PKD" evidence="3">
    <location>
        <begin position="1838"/>
        <end position="1881"/>
    </location>
</feature>
<feature type="domain" description="Ig-like" evidence="4">
    <location>
        <begin position="3311"/>
        <end position="3436"/>
    </location>
</feature>
<feature type="region of interest" description="Disordered" evidence="1">
    <location>
        <begin position="4767"/>
        <end position="4791"/>
    </location>
</feature>
<accession>A0A5B7TPI4</accession>
<feature type="compositionally biased region" description="Acidic residues" evidence="1">
    <location>
        <begin position="5947"/>
        <end position="5958"/>
    </location>
</feature>
<feature type="domain" description="PKD" evidence="3">
    <location>
        <begin position="2173"/>
        <end position="2216"/>
    </location>
</feature>
<feature type="domain" description="Ig-like" evidence="4">
    <location>
        <begin position="696"/>
        <end position="840"/>
    </location>
</feature>
<feature type="domain" description="Ig-like" evidence="4">
    <location>
        <begin position="538"/>
        <end position="679"/>
    </location>
</feature>
<feature type="compositionally biased region" description="Acidic residues" evidence="1">
    <location>
        <begin position="4645"/>
        <end position="4660"/>
    </location>
</feature>
<dbReference type="PANTHER" id="PTHR34819">
    <property type="entry name" value="LARGE CYSTEINE-RICH PERIPLASMIC PROTEIN OMCB"/>
    <property type="match status" value="1"/>
</dbReference>
<feature type="domain" description="Ig-like" evidence="4">
    <location>
        <begin position="3478"/>
        <end position="3604"/>
    </location>
</feature>
<dbReference type="SUPFAM" id="SSF103647">
    <property type="entry name" value="TSP type-3 repeat"/>
    <property type="match status" value="1"/>
</dbReference>
<dbReference type="InterPro" id="IPR001434">
    <property type="entry name" value="OmcB-like_DUF11"/>
</dbReference>
<feature type="domain" description="PKD" evidence="3">
    <location>
        <begin position="1663"/>
        <end position="1709"/>
    </location>
</feature>
<feature type="domain" description="Ig-like" evidence="4">
    <location>
        <begin position="3813"/>
        <end position="3939"/>
    </location>
</feature>
<feature type="domain" description="PKD" evidence="3">
    <location>
        <begin position="2089"/>
        <end position="2132"/>
    </location>
</feature>
<feature type="domain" description="PKD" evidence="3">
    <location>
        <begin position="2257"/>
        <end position="2300"/>
    </location>
</feature>
<feature type="domain" description="PKD" evidence="3">
    <location>
        <begin position="1084"/>
        <end position="1127"/>
    </location>
</feature>
<feature type="compositionally biased region" description="Polar residues" evidence="1">
    <location>
        <begin position="5142"/>
        <end position="5153"/>
    </location>
</feature>
<dbReference type="InterPro" id="IPR013783">
    <property type="entry name" value="Ig-like_fold"/>
</dbReference>
<dbReference type="Pfam" id="PF13585">
    <property type="entry name" value="CHU_C"/>
    <property type="match status" value="1"/>
</dbReference>
<dbReference type="KEGG" id="fbe:FF125_01325"/>
<feature type="domain" description="Ig-like" evidence="4">
    <location>
        <begin position="3981"/>
        <end position="4106"/>
    </location>
</feature>
<feature type="domain" description="Ig-like" evidence="4">
    <location>
        <begin position="1971"/>
        <end position="2096"/>
    </location>
</feature>
<dbReference type="Pfam" id="PF19081">
    <property type="entry name" value="Ig_7"/>
    <property type="match status" value="1"/>
</dbReference>
<feature type="domain" description="PKD" evidence="3">
    <location>
        <begin position="3178"/>
        <end position="3221"/>
    </location>
</feature>
<feature type="domain" description="PKD" evidence="3">
    <location>
        <begin position="1503"/>
        <end position="1546"/>
    </location>
</feature>
<dbReference type="PANTHER" id="PTHR34819:SF3">
    <property type="entry name" value="CELL SURFACE PROTEIN"/>
    <property type="match status" value="1"/>
</dbReference>
<feature type="region of interest" description="Disordered" evidence="1">
    <location>
        <begin position="5275"/>
        <end position="5305"/>
    </location>
</feature>
<reference evidence="5 6" key="1">
    <citation type="submission" date="2019-05" db="EMBL/GenBank/DDBJ databases">
        <title>Algicella ahnfeltiae gen. nov., sp. nov., a novel marine bacterium of the family Flavobacteriaceae isolated from a red alga.</title>
        <authorList>
            <person name="Nedashkovskaya O.I."/>
            <person name="Kukhlevskiy A.D."/>
            <person name="Kim S.-G."/>
            <person name="Zhukova N.V."/>
            <person name="Mikhailov V.V."/>
        </authorList>
    </citation>
    <scope>NUCLEOTIDE SEQUENCE [LARGE SCALE GENOMIC DNA]</scope>
    <source>
        <strain evidence="5 6">10Alg115</strain>
    </source>
</reference>
<dbReference type="InterPro" id="IPR055354">
    <property type="entry name" value="DUF7507"/>
</dbReference>
<feature type="domain" description="PKD" evidence="3">
    <location>
        <begin position="2927"/>
        <end position="2970"/>
    </location>
</feature>
<feature type="domain" description="PKD" evidence="3">
    <location>
        <begin position="3513"/>
        <end position="3556"/>
    </location>
</feature>
<feature type="domain" description="PKD" evidence="3">
    <location>
        <begin position="1587"/>
        <end position="1630"/>
    </location>
</feature>
<feature type="compositionally biased region" description="Acidic residues" evidence="1">
    <location>
        <begin position="6109"/>
        <end position="6123"/>
    </location>
</feature>
<feature type="domain" description="Ig-like" evidence="4">
    <location>
        <begin position="393"/>
        <end position="521"/>
    </location>
</feature>
<feature type="domain" description="PKD" evidence="3">
    <location>
        <begin position="1754"/>
        <end position="1797"/>
    </location>
</feature>
<feature type="domain" description="Ig-like" evidence="4">
    <location>
        <begin position="2306"/>
        <end position="2431"/>
    </location>
</feature>
<feature type="domain" description="PKD" evidence="3">
    <location>
        <begin position="2508"/>
        <end position="2551"/>
    </location>
</feature>
<feature type="domain" description="Ig-like" evidence="4">
    <location>
        <begin position="2641"/>
        <end position="2766"/>
    </location>
</feature>
<feature type="region of interest" description="Disordered" evidence="1">
    <location>
        <begin position="5016"/>
        <end position="5043"/>
    </location>
</feature>
<feature type="domain" description="PKD" evidence="3">
    <location>
        <begin position="2333"/>
        <end position="2379"/>
    </location>
</feature>
<evidence type="ECO:0000259" key="3">
    <source>
        <dbReference type="PROSITE" id="PS50093"/>
    </source>
</evidence>
<feature type="domain" description="Ig-like" evidence="4">
    <location>
        <begin position="1803"/>
        <end position="1929"/>
    </location>
</feature>
<sequence>MKNFNQIITTKISRFKKSISLLFLMGLFAFSVNAQTYSSVINVVETSGNTNVSEAGTVLNFRAEVFNNGDTDLNPTSYTSVMFHTGALALTGPTESGVTNSILEVGETWTFTSSYTITAGDISSPPALLQNQFRIQYAETGTTTFLSVRTANISEDDYDEVTITVKSTVVAPVSNGDITECNSGQTLDANDALVSTTNVTWYDAIAGGSSVANPTLTGAGSSTYYAERIDPTSSCASATRTPVTLTINALPTATISYGGSPYCANGSANVTQTGQTGGTYSSTAGLVIDSSTGQINLETSAQGTYTVTYSFSDGTCSDTTTTSVRIDPLENATFSYAGSPYCQDDVDPIPTITGVSGGAFTSSPAGLSLNASTGAIDLSTSSANTYTITYTTPGTCSNSSVQSVTINSLPAAEAGTGGELTCSTTTISLDGAGSATGASITYLWTGPGTITDATTLTPTVDTAGTYTLTVTNTATGCESTDTVEVTQDIALPNVEAGATAELTCSVTSVTLSGSSSTAGATYLWTGPGTITDATTLTPTVDTAGTYTLTVTGTNGCESTDTVEVTQDIALPNVEAGATAELTCLVTSVTLSGSSSTAGTTYLWTGPGTITDATTLTPTVDTAGTYTLTVTGTNGCESTDTVEVTQDIALPNVEAGATAELTCSVTSVTLSGSSSTAGATYLWTGPGTITDATTLTPTVDTAGTYTLTVIGTNGCESTDTVEVTQDIALPNVEAGTTAELTCSVTSLVLSGSSSTAGATYLWTGPGTITDATTLTPTVSAAGTYTLTITDADNGCTATDTVVITEDIAAPTADAGTDAELTCLVTTLNLDASGSSGQGALTYAWTTADGTIDSGAATATPTISAAGTYTLTITDADNGCTATDTVVITEDILAPTADAGSDATLTCAVTTLNLDGTGSSGQGALSYAWTTADGTIDSGAATATPTISAAGTYTLTITDADNGCTATDTVVITEDAALPTADAGTDAELTCLVTTLNLDGSGSTAAGVTYAWTTADGTIDSGATTVTPTISSAGTYTLTVTNTTTGCASSDAVVITEDIAAPTADAGTDAELNCNVTTLNLDASGSSGQGALTYAWTTADGTIDSGAATATPTVSAAGTYTLTITDADNGCTATDTVVITEDIAAPTADAGTDAELTCLVTTLNLDASGSSGQGALTYAWTTADGTIDSGAATATPTISAAGTYTLTITDADNGCTATDTVVITEDILAPTADAGSDATLTCAVTTLNLDGTGSSGQGALSYAWTTADGTIDSGAATATPTISAAGTYTLTITDADNGCTATDTVVITEDAALPTADAGTDAELTCLVTTLNLDGSGSTAAGVTYAWTTADGTIDSGATTVTPTISSAGTYTLTVTNTTTGCASSDAVVITEDIAAPTADAGTDAELNCNVTTLNLDASGSSGQGALTYAWTTADGTIDSGAATATPTVSAAGTYTLTITDADNGCTATDTVVITEDIAAPTADAGTDAELTCLVTTLNLDASGSSGQGALTYAWTTADGTIDSGAATATPTISAAGTYTLTITDADNGCTATDTVVITEDILAPTADAGSDATLTCAVTTLNLDGTGSSGQGALSYAWTTADGTIDSGAATATPTISAAGTYTLTITDADNGCTATDTVVITEDAALPTADAGTDAELTCLVTTLNLDGSGSTAAGVTYAWTTADGTIDSGATTVTPTISSAGTYTLTVTNTTTGCASSDAVVITEDIAAPTADAGTDAELNCNVTTLNLDASGSSGQGALTYAWITADGTIDSGAATATPTVSAAGTYTLTITDADNGCTATDTVVITEDIAAPTADAGTDAELTCLVTTLNLDASGSSGQGALTYAWTTADGTIDSGAATATPTISAAGTYTLTITDADNGCTATDTVVITEDILAPTADAGSDATLTCAVTTLNLDGTGSSGQGALSYAWTTADGTIDSGAATATPTISAAGTYTLTITDADNGCTATDTVVITEDAALPTADAGTDAELTCLVTTLNLDGSGSTAAGVTYAWTTADGTIDSGATTVTPTISSAGTYTLTVTNTTTGCASSDAVVITEDIAAPTADAGTDAELNCNVTTLNLDASGSSGQGALTYAWTTADGTIDSGAATATPTVSAAGTYTLTITDADNGCTATDTVVITEDIAAPTADAGTDAELTCLVTTLNLDASGSSGQGALTYAWTTADGTIDSGAATATPTISAAGTYTLTITDADNGCTATDTVVITEDILAPTADAGSDATLTCAVTTLNLDGTGSSGQGALSYAWTTADGTIDSGAATATPTISAAGTYTLTITDADNGCTATDTVVITEDAALPTADAGTDAELTCLVTTLNLDGSGSTAAGVTYAWTTADGTIDSGATTVTPTISSAGTYTLTVTNTTTGCASSDAVVITEDIAAPTADAGTDAELNCNVTTLNLDASGSSGQGALTYAWTTADGTIDSGAATATPTVSAAGTYTLTITDADNGCTATDTVVITEDIAAPTADAGTDAELTCLVTTLNLDASGSSGQGALTYAWTTADGTIDSGAATATPTISAAGTYTLTITDADNGCTATDTVVITEDILAPTADAGSDATLTCAVTTLNLDGTGSSGQGALSYAWTTADGTIDSGAATATPTISAAGTYTLTITDADNGCTATDTVVITEDAALPTADAGTDAELTCLVTTLNLDGSGSTAAGVTYAWTTADGTIDSGATTVTPTISSAGTYTLTVTNTTTGCASSDAVVITEDIAAPTADAGTDAELNCNVTTLNLDASGSSGQGALTYAWTTADGTIDSGAATATPTVSAAGTYTLTITDADNGCTATDTVVITEDIAAPTADAGTDAELTCLVTTLNLDASGSSGQGALTYAWTTADGTIDSGAATATPTISAAGTYTLTITDADNGCTATDTVVITEDILAPTADAGSDATLTCAVTTLNLDGTGSSGQGALSYAWTTADGTIDSGAATATPTISAAGTYTLTITDADNGCTATDTVVITEDAALPTADAGTDAELTCLVTTLNLDGSGSTAAGVTYAWTTADGTIDSGATTVTPTISSAGTYTLTVTNTTTGCASSDAVVITEDIAAPTADAGTDAELNCNVTTLNLDASGSSGQGALTYAWTTADGTIDSGAATATPTVSAAGTYTLTITDADNGCTATDTVVITEDIAAPTADAGTDAELTCLVTTLNLDASGSSGQGALTYAWTTADGTIDSGAATATPTISAAGTYTLTITDADNGCTATDTVVITEDILAPTADAGSDATLTCAVTTLNLDGTGSSGQGALSYAWTTADGTIDSGAATATPTISAAGTYTLTITDADNGCTATDTVVITEDAALPTADAGTDAELTCLVTTLNLDGSGSTAAGVTYAWTTADGTIDSGATTVTPTISSAGTYTLTVTNTTTGCASSDAVVITEDIAAPTADAGTDAELNCNVTTLNLDASGSSGQGALTYAWTTADGTIDSGAATATPTVSAAGTYTLTITDADNGCTATDTVVITEDIAAPTADAGTDAELTCLVTTLNLDASGSSGQGALTYAWTTADGTIDSGAATATPTISAAGTYTLTITDADNGCTATDTVVITEDILAPTADAGSDATLTCAVTTLNLDGTGSSGQGALSYAWTTADGTIDSGAATATPTISAAGTYTLTITDADNGCTATDTVVITEDAALPTADAGTDAELTCLVTTLNLDGSGSTAAGVTYAWTTADGTIDSGATTVTPTISSAGTYTLTVTNTTTGCASSDAVVITEDIAAPTADAGTDAELNCNVTTLNLDASGSSGQGALTYAWTTADGTIDSGAATATPTVSAAGTYTLTITDADNGCTATDTVVITEDIAAPTADAGTDAELTCLVTTLNLDASGSSGQGALTYAWTTADGTIDSGAATATPTISAAGTYTLTITDADNGCTATDTVVITEDILAPTADAGSDATLTCAVTTLNLDGTGSSGQGALSYAWTTADGTIDSGAATATPTISAAGTYTLTITDADNGCTATDTVVITEDAALPTADAGTDAELTCLVTTLNLDGSGSTAAGVTYAWTTADGTIDSGATTVTPTISSAGTYTLTVTNTTTGCASSDAVVITEDIAAPTADAGTDAELNCNVTTLNLDASGSSGQGALTYAWTTADGTIDSGAATATPTVSAAGTYTLTITDADNGCTATDTVVITEDIAAPTADAGTDAELTCLVTTLNLDASGSSGQGALTYAWTTADGTIDSGAATATPTISAAGTYTLTITDADNGCTATDTVVITEDILAPTADAGSDATLTCAVTTLNLDGTGSSGQGALSYAWTTADGTIDSGAATATPTISAAGTYTLTITDTDNGCTATDTVVITEDTNVPVIDSVSSTDPTTASCPILNDGTITITATGSNLVYSIDGGVTYQTSNVFNDLTAGGSPYTIAVKNSVTECEVIDPTTVTLTAPGCNANVVVTKTQTIGPATVTAIGQTLGYTITLENDGDLDLTNIVIADVLPDGTNGSLTGPTGDAGTANVIDKGETWTYTISYTTTLADFQRRANAGTNVVNEVSVTTDEIAIAETDTAETPIEYADLSITKAVSTNTPNVGDTVTFTLTVANSGNNATGVTVEDVVPNGYGSVTAITSGGTVTGNTISWSGLSVSTGSSTVLEFTAQVLATGNYGNRAEITASGSVDPDSDPTSSFDDDDYTDGDADDDESNTVSISPSAVSDLSLTKTVNNATPNVGSNVVFTLTVNNAGPSTATGIEVTDALPTGYTYVSDNSSGAYDDGTGIWTVPNISLSGSESIQITATVNATGVYTNVAEVTASDNTDPDSTPGDGSGDDYASVSTSPAAVSDLSMTKTVNNATPNVGSNVVFTLTVNNAGPSTATGVQVTDVLPTGYTYVSDNSSGAYVNGTGIWTVPNIPLSGSESLQITASVDATGNYTNEAEVSASDNSDPDSTPGDGSGDDYASVSTSPAAVSDLSLIKTVNDATPNVGSNVVFTLTVNNAGPSTATGIEVTDALPTGYTYVSDNSSGAYDDGTGIWTVPNIPLNGSESLQITASVVATGNYTNEAEVTASDNTDPDSTPGDGSGDDYASVSTSPAAVSDLSLTKTVNDATPNVGSNIVFTLTLNNAGPSTSTGVQVTDALPTGYTYVSDNSSGAYDDGTGIWTVPNISLNGSESIQITASVDATGNYTNTAEVTASDNTDPDSTPGDGAGDDYATVNTTPVAVSDLSITKAVDNLTPAVGNNVTFTLTVTNDGPSSATGVTFEDVVPNGYDTVTAITAGSSVSGNTISWSGLTIASGASATYEFTARVLAGGNYGNRAEITASDNLDLDSDPTTSFGTDDLSDGNPDDDESDTISVSPTAVSDLSMTKTVSNATPYVGSNVIFTLTVSNAGLSDATGVEVTDILPTGYTYVSDNGTGAYDDVTGLWTVGDIANAASASLQITAAVNATGNYTNNAEVTASDNDDSDSTPGDGSGDDFATVGTNPVAVSDLDMTKTIDDAAPLVGTNVVFTLTVNNNGLSDATGVQITDVLPTGYTFVSDDGSGAYVSGTGVWTVPTITNGSSATLNITATVLATGNYDNSAEVTASDNYDPDSTPNNGDTNEDDYDMVEVNPQPVSDVSLVKSVSDLNPTTGDVVTFTLTIHNDGPSAATGIDVEDVVPDGFGSITAISNGGVLTGNTINWNGLTIANGADLLLTFNVEVLTTGANTTTSYYNQAEITGGDNIDPDSDFNASFDTDDLADSLDDDDESIVDSIVINFLPTAEDDNVVVVENSTNNSITVLLDNGNGVDDFGRDGPSSTPIVIATGPTNGTATINDNSTPTDPTDDYIVYTPTADYVGVDTITYTIEDSNGDTSTATLTIEVLVDTDGDNVADLYDIDDDNDGILDTVEGSGNSDSDGYQDSLDIDSDNDGIPDNVEAQTTAGYIAPSGIDSDGNGLDDAYETSPGSGEGLTPVNTDGIDSPDYLDTDSDNDNVVDSIEGNDANHDGIPDVSYSGSDLDEDGLDDAFEGFDTNDGFDVNDEIDNPLTDLPDTDGDASLDYRDTDDDGDGVATFDEDINNNGDPFDDDFDNDFQPNYLDIDDDNDGILTLVEGIDNLDSDTNPNYLDIDADGDGIPDNVEGQSTTGYIEPSGFDSDGNGLDDAYETTPGSGEGITPENTDGADDPDYLDEDSDNDGVHDYIEGHDLDHDGHPDVDPIDTDTDGDGLDDGYEGSNLNDIDPNDEINDPANNLPNFDYDPTVGAINDDVDYRDTDDDNDGTPTYEEDDNENGIWYDDDCDFDGKPNYLDVTSCTIIPEAFSPNGDGDNDYFIVPLLSRYPNFRIEIFDRWGAKVYDYSNKGKTPVEWWDGYSDGKITIQKDQKVPVGTYYYIIYFNKDDRKPVTGWVYINY</sequence>
<name>A0A5B7TPI4_9FLAO</name>
<feature type="compositionally biased region" description="Acidic residues" evidence="1">
    <location>
        <begin position="6194"/>
        <end position="6217"/>
    </location>
</feature>
<feature type="chain" id="PRO_5022997765" evidence="2">
    <location>
        <begin position="35"/>
        <end position="6338"/>
    </location>
</feature>
<feature type="domain" description="Ig-like" evidence="4">
    <location>
        <begin position="2976"/>
        <end position="3101"/>
    </location>
</feature>
<feature type="domain" description="Ig-like" evidence="4">
    <location>
        <begin position="2138"/>
        <end position="2264"/>
    </location>
</feature>
<feature type="domain" description="PKD" evidence="3">
    <location>
        <begin position="2592"/>
        <end position="2635"/>
    </location>
</feature>
<feature type="domain" description="PKD" evidence="3">
    <location>
        <begin position="3848"/>
        <end position="3891"/>
    </location>
</feature>
<dbReference type="PROSITE" id="PS50835">
    <property type="entry name" value="IG_LIKE"/>
    <property type="match status" value="23"/>
</dbReference>
<feature type="domain" description="PKD" evidence="3">
    <location>
        <begin position="3932"/>
        <end position="3975"/>
    </location>
</feature>
<dbReference type="PROSITE" id="PS50093">
    <property type="entry name" value="PKD"/>
    <property type="match status" value="42"/>
</dbReference>
<feature type="domain" description="PKD" evidence="3">
    <location>
        <begin position="3262"/>
        <end position="3305"/>
    </location>
</feature>
<dbReference type="Gene3D" id="2.40.30.120">
    <property type="entry name" value="Positive stranded ssRNA viruses"/>
    <property type="match status" value="1"/>
</dbReference>
<dbReference type="Gene3D" id="2.60.40.10">
    <property type="entry name" value="Immunoglobulins"/>
    <property type="match status" value="51"/>
</dbReference>
<feature type="signal peptide" evidence="2">
    <location>
        <begin position="1"/>
        <end position="34"/>
    </location>
</feature>
<dbReference type="InterPro" id="IPR003599">
    <property type="entry name" value="Ig_sub"/>
</dbReference>
<feature type="domain" description="Ig-like" evidence="4">
    <location>
        <begin position="1468"/>
        <end position="1594"/>
    </location>
</feature>
<feature type="compositionally biased region" description="Acidic residues" evidence="1">
    <location>
        <begin position="6144"/>
        <end position="6159"/>
    </location>
</feature>
<dbReference type="InterPro" id="IPR044023">
    <property type="entry name" value="Ig_7"/>
</dbReference>
<dbReference type="NCBIfam" id="TIGR01451">
    <property type="entry name" value="B_ant_repeat"/>
    <property type="match status" value="10"/>
</dbReference>
<protein>
    <submittedName>
        <fullName evidence="5">DUF11 domain-containing protein</fullName>
    </submittedName>
</protein>
<feature type="domain" description="PKD" evidence="3">
    <location>
        <begin position="4008"/>
        <end position="4054"/>
    </location>
</feature>
<evidence type="ECO:0000313" key="5">
    <source>
        <dbReference type="EMBL" id="QCX37144.1"/>
    </source>
</evidence>
<feature type="region of interest" description="Disordered" evidence="1">
    <location>
        <begin position="4890"/>
        <end position="4916"/>
    </location>
</feature>